<reference evidence="2" key="1">
    <citation type="journal article" date="2022" name="Mol. Ecol. Resour.">
        <title>The genomes of chicory, endive, great burdock and yacon provide insights into Asteraceae palaeo-polyploidization history and plant inulin production.</title>
        <authorList>
            <person name="Fan W."/>
            <person name="Wang S."/>
            <person name="Wang H."/>
            <person name="Wang A."/>
            <person name="Jiang F."/>
            <person name="Liu H."/>
            <person name="Zhao H."/>
            <person name="Xu D."/>
            <person name="Zhang Y."/>
        </authorList>
    </citation>
    <scope>NUCLEOTIDE SEQUENCE [LARGE SCALE GENOMIC DNA]</scope>
    <source>
        <strain evidence="2">cv. Yunnan</strain>
    </source>
</reference>
<proteinExistence type="predicted"/>
<name>A0ACB9ASC9_9ASTR</name>
<dbReference type="Proteomes" id="UP001056120">
    <property type="component" value="Linkage Group LG24"/>
</dbReference>
<protein>
    <submittedName>
        <fullName evidence="1">Uncharacterized protein</fullName>
    </submittedName>
</protein>
<evidence type="ECO:0000313" key="1">
    <source>
        <dbReference type="EMBL" id="KAI3712850.1"/>
    </source>
</evidence>
<organism evidence="1 2">
    <name type="scientific">Smallanthus sonchifolius</name>
    <dbReference type="NCBI Taxonomy" id="185202"/>
    <lineage>
        <taxon>Eukaryota</taxon>
        <taxon>Viridiplantae</taxon>
        <taxon>Streptophyta</taxon>
        <taxon>Embryophyta</taxon>
        <taxon>Tracheophyta</taxon>
        <taxon>Spermatophyta</taxon>
        <taxon>Magnoliopsida</taxon>
        <taxon>eudicotyledons</taxon>
        <taxon>Gunneridae</taxon>
        <taxon>Pentapetalae</taxon>
        <taxon>asterids</taxon>
        <taxon>campanulids</taxon>
        <taxon>Asterales</taxon>
        <taxon>Asteraceae</taxon>
        <taxon>Asteroideae</taxon>
        <taxon>Heliantheae alliance</taxon>
        <taxon>Millerieae</taxon>
        <taxon>Smallanthus</taxon>
    </lineage>
</organism>
<dbReference type="EMBL" id="CM042041">
    <property type="protein sequence ID" value="KAI3712850.1"/>
    <property type="molecule type" value="Genomic_DNA"/>
</dbReference>
<reference evidence="1 2" key="2">
    <citation type="journal article" date="2022" name="Mol. Ecol. Resour.">
        <title>The genomes of chicory, endive, great burdock and yacon provide insights into Asteraceae paleo-polyploidization history and plant inulin production.</title>
        <authorList>
            <person name="Fan W."/>
            <person name="Wang S."/>
            <person name="Wang H."/>
            <person name="Wang A."/>
            <person name="Jiang F."/>
            <person name="Liu H."/>
            <person name="Zhao H."/>
            <person name="Xu D."/>
            <person name="Zhang Y."/>
        </authorList>
    </citation>
    <scope>NUCLEOTIDE SEQUENCE [LARGE SCALE GENOMIC DNA]</scope>
    <source>
        <strain evidence="2">cv. Yunnan</strain>
        <tissue evidence="1">Leaves</tissue>
    </source>
</reference>
<comment type="caution">
    <text evidence="1">The sequence shown here is derived from an EMBL/GenBank/DDBJ whole genome shotgun (WGS) entry which is preliminary data.</text>
</comment>
<accession>A0ACB9ASC9</accession>
<gene>
    <name evidence="1" type="ORF">L1987_71418</name>
</gene>
<keyword evidence="2" id="KW-1185">Reference proteome</keyword>
<evidence type="ECO:0000313" key="2">
    <source>
        <dbReference type="Proteomes" id="UP001056120"/>
    </source>
</evidence>
<sequence>MDSNNFSKSQKLLHLSQRFRQLNSVRPLSNPQPHPSESFKRPNRSVVLICLFEEGDDVFVILTKQSSKLSSYSGHFSLPGAGENSPNGGNNCDDKGYKAVNCLEGDSCKILDQSANIEEDPDLDTSVCL</sequence>